<accession>A0A974D3R8</accession>
<evidence type="ECO:0000313" key="2">
    <source>
        <dbReference type="Proteomes" id="UP000694892"/>
    </source>
</evidence>
<dbReference type="Proteomes" id="UP000694892">
    <property type="component" value="Chromosome 4L"/>
</dbReference>
<evidence type="ECO:0000313" key="1">
    <source>
        <dbReference type="EMBL" id="OCT85059.1"/>
    </source>
</evidence>
<proteinExistence type="predicted"/>
<dbReference type="EMBL" id="CM004472">
    <property type="protein sequence ID" value="OCT85059.1"/>
    <property type="molecule type" value="Genomic_DNA"/>
</dbReference>
<reference evidence="2" key="1">
    <citation type="journal article" date="2016" name="Nature">
        <title>Genome evolution in the allotetraploid frog Xenopus laevis.</title>
        <authorList>
            <person name="Session A.M."/>
            <person name="Uno Y."/>
            <person name="Kwon T."/>
            <person name="Chapman J.A."/>
            <person name="Toyoda A."/>
            <person name="Takahashi S."/>
            <person name="Fukui A."/>
            <person name="Hikosaka A."/>
            <person name="Suzuki A."/>
            <person name="Kondo M."/>
            <person name="van Heeringen S.J."/>
            <person name="Quigley I."/>
            <person name="Heinz S."/>
            <person name="Ogino H."/>
            <person name="Ochi H."/>
            <person name="Hellsten U."/>
            <person name="Lyons J.B."/>
            <person name="Simakov O."/>
            <person name="Putnam N."/>
            <person name="Stites J."/>
            <person name="Kuroki Y."/>
            <person name="Tanaka T."/>
            <person name="Michiue T."/>
            <person name="Watanabe M."/>
            <person name="Bogdanovic O."/>
            <person name="Lister R."/>
            <person name="Georgiou G."/>
            <person name="Paranjpe S.S."/>
            <person name="van Kruijsbergen I."/>
            <person name="Shu S."/>
            <person name="Carlson J."/>
            <person name="Kinoshita T."/>
            <person name="Ohta Y."/>
            <person name="Mawaribuchi S."/>
            <person name="Jenkins J."/>
            <person name="Grimwood J."/>
            <person name="Schmutz J."/>
            <person name="Mitros T."/>
            <person name="Mozaffari S.V."/>
            <person name="Suzuki Y."/>
            <person name="Haramoto Y."/>
            <person name="Yamamoto T.S."/>
            <person name="Takagi C."/>
            <person name="Heald R."/>
            <person name="Miller K."/>
            <person name="Haudenschild C."/>
            <person name="Kitzman J."/>
            <person name="Nakayama T."/>
            <person name="Izutsu Y."/>
            <person name="Robert J."/>
            <person name="Fortriede J."/>
            <person name="Burns K."/>
            <person name="Lotay V."/>
            <person name="Karimi K."/>
            <person name="Yasuoka Y."/>
            <person name="Dichmann D.S."/>
            <person name="Flajnik M.F."/>
            <person name="Houston D.W."/>
            <person name="Shendure J."/>
            <person name="DuPasquier L."/>
            <person name="Vize P.D."/>
            <person name="Zorn A.M."/>
            <person name="Ito M."/>
            <person name="Marcotte E.M."/>
            <person name="Wallingford J.B."/>
            <person name="Ito Y."/>
            <person name="Asashima M."/>
            <person name="Ueno N."/>
            <person name="Matsuda Y."/>
            <person name="Veenstra G.J."/>
            <person name="Fujiyama A."/>
            <person name="Harland R.M."/>
            <person name="Taira M."/>
            <person name="Rokhsar D.S."/>
        </authorList>
    </citation>
    <scope>NUCLEOTIDE SEQUENCE [LARGE SCALE GENOMIC DNA]</scope>
    <source>
        <strain evidence="2">J</strain>
    </source>
</reference>
<dbReference type="AlphaFoldDB" id="A0A974D3R8"/>
<sequence>MKDRVYSHLNKYRSWILFSSLKPRQSEKFALMFNSVPTSTASPFCFSAQMWADRSLAYSFKFVYENLCIGLTL</sequence>
<gene>
    <name evidence="1" type="ORF">XELAEV_18023222mg</name>
</gene>
<organism evidence="1 2">
    <name type="scientific">Xenopus laevis</name>
    <name type="common">African clawed frog</name>
    <dbReference type="NCBI Taxonomy" id="8355"/>
    <lineage>
        <taxon>Eukaryota</taxon>
        <taxon>Metazoa</taxon>
        <taxon>Chordata</taxon>
        <taxon>Craniata</taxon>
        <taxon>Vertebrata</taxon>
        <taxon>Euteleostomi</taxon>
        <taxon>Amphibia</taxon>
        <taxon>Batrachia</taxon>
        <taxon>Anura</taxon>
        <taxon>Pipoidea</taxon>
        <taxon>Pipidae</taxon>
        <taxon>Xenopodinae</taxon>
        <taxon>Xenopus</taxon>
        <taxon>Xenopus</taxon>
    </lineage>
</organism>
<protein>
    <submittedName>
        <fullName evidence="1">Uncharacterized protein</fullName>
    </submittedName>
</protein>
<name>A0A974D3R8_XENLA</name>